<dbReference type="Proteomes" id="UP000241206">
    <property type="component" value="Unassembled WGS sequence"/>
</dbReference>
<organism evidence="1 2">
    <name type="scientific">Edaphosphingomonas fennica</name>
    <dbReference type="NCBI Taxonomy" id="114404"/>
    <lineage>
        <taxon>Bacteria</taxon>
        <taxon>Pseudomonadati</taxon>
        <taxon>Pseudomonadota</taxon>
        <taxon>Alphaproteobacteria</taxon>
        <taxon>Sphingomonadales</taxon>
        <taxon>Rhizorhabdaceae</taxon>
        <taxon>Edaphosphingomonas</taxon>
    </lineage>
</organism>
<dbReference type="AlphaFoldDB" id="A0A2T4HJQ2"/>
<name>A0A2T4HJQ2_9SPHN</name>
<comment type="caution">
    <text evidence="1">The sequence shown here is derived from an EMBL/GenBank/DDBJ whole genome shotgun (WGS) entry which is preliminary data.</text>
</comment>
<reference evidence="1 2" key="1">
    <citation type="submission" date="2017-11" db="EMBL/GenBank/DDBJ databases">
        <title>Sphingomonas oleivorans sp. nov., isolated from oil-contaminated soil.</title>
        <authorList>
            <person name="Wang L."/>
            <person name="Chen L."/>
        </authorList>
    </citation>
    <scope>NUCLEOTIDE SEQUENCE [LARGE SCALE GENOMIC DNA]</scope>
    <source>
        <strain evidence="1 2">K101</strain>
    </source>
</reference>
<proteinExistence type="predicted"/>
<keyword evidence="2" id="KW-1185">Reference proteome</keyword>
<sequence length="105" mass="11746">MIAQPRGDDFSISFCAKKAPSTGVLEFRVVEHHQRAAMQREQGSPIVVITTSLFTARNARNGWTIIEEAHASAVLSLVIFDRQPKLRIEGVDWKQHPSSRRPGIP</sequence>
<protein>
    <submittedName>
        <fullName evidence="1">Uncharacterized protein</fullName>
    </submittedName>
</protein>
<evidence type="ECO:0000313" key="1">
    <source>
        <dbReference type="EMBL" id="PTD15996.1"/>
    </source>
</evidence>
<accession>A0A2T4HJQ2</accession>
<gene>
    <name evidence="1" type="ORF">CV103_20700</name>
</gene>
<evidence type="ECO:0000313" key="2">
    <source>
        <dbReference type="Proteomes" id="UP000241206"/>
    </source>
</evidence>
<dbReference type="EMBL" id="PHHF01000082">
    <property type="protein sequence ID" value="PTD15996.1"/>
    <property type="molecule type" value="Genomic_DNA"/>
</dbReference>